<dbReference type="PANTHER" id="PTHR47963">
    <property type="entry name" value="DEAD-BOX ATP-DEPENDENT RNA HELICASE 47, MITOCHONDRIAL"/>
    <property type="match status" value="1"/>
</dbReference>
<evidence type="ECO:0000259" key="10">
    <source>
        <dbReference type="PROSITE" id="PS51192"/>
    </source>
</evidence>
<dbReference type="CDD" id="cd17930">
    <property type="entry name" value="DEXHc_cas3"/>
    <property type="match status" value="1"/>
</dbReference>
<feature type="domain" description="Helicase ATP-binding" evidence="10">
    <location>
        <begin position="289"/>
        <end position="487"/>
    </location>
</feature>
<dbReference type="PROSITE" id="PS51192">
    <property type="entry name" value="HELICASE_ATP_BIND_1"/>
    <property type="match status" value="1"/>
</dbReference>
<dbReference type="SMART" id="SM00490">
    <property type="entry name" value="HELICc"/>
    <property type="match status" value="1"/>
</dbReference>
<evidence type="ECO:0000256" key="2">
    <source>
        <dbReference type="ARBA" id="ARBA00009046"/>
    </source>
</evidence>
<dbReference type="Gene3D" id="3.40.50.300">
    <property type="entry name" value="P-loop containing nucleotide triphosphate hydrolases"/>
    <property type="match status" value="2"/>
</dbReference>
<dbReference type="Pfam" id="PF18395">
    <property type="entry name" value="Cas3_C"/>
    <property type="match status" value="1"/>
</dbReference>
<dbReference type="InterPro" id="IPR006474">
    <property type="entry name" value="Helicase_Cas3_CRISPR-ass_core"/>
</dbReference>
<evidence type="ECO:0000259" key="11">
    <source>
        <dbReference type="PROSITE" id="PS51643"/>
    </source>
</evidence>
<dbReference type="InterPro" id="IPR038257">
    <property type="entry name" value="CRISPR-assoc_Cas3_HD_sf"/>
</dbReference>
<dbReference type="EMBL" id="JAUZMY010000007">
    <property type="protein sequence ID" value="MEE2037333.1"/>
    <property type="molecule type" value="Genomic_DNA"/>
</dbReference>
<keyword evidence="5" id="KW-0547">Nucleotide-binding</keyword>
<dbReference type="InterPro" id="IPR054712">
    <property type="entry name" value="Cas3-like_dom"/>
</dbReference>
<dbReference type="InterPro" id="IPR011545">
    <property type="entry name" value="DEAD/DEAH_box_helicase_dom"/>
</dbReference>
<proteinExistence type="inferred from homology"/>
<comment type="similarity">
    <text evidence="2">In the central section; belongs to the CRISPR-associated helicase Cas3 family.</text>
</comment>
<comment type="similarity">
    <text evidence="1">In the N-terminal section; belongs to the CRISPR-associated nuclease Cas3-HD family.</text>
</comment>
<dbReference type="InterPro" id="IPR041372">
    <property type="entry name" value="Cas3_C"/>
</dbReference>
<evidence type="ECO:0000256" key="9">
    <source>
        <dbReference type="ARBA" id="ARBA00023118"/>
    </source>
</evidence>
<evidence type="ECO:0000256" key="1">
    <source>
        <dbReference type="ARBA" id="ARBA00006847"/>
    </source>
</evidence>
<feature type="domain" description="HD Cas3-type" evidence="11">
    <location>
        <begin position="29"/>
        <end position="215"/>
    </location>
</feature>
<keyword evidence="3" id="KW-0540">Nuclease</keyword>
<dbReference type="InterPro" id="IPR014001">
    <property type="entry name" value="Helicase_ATP-bd"/>
</dbReference>
<organism evidence="12 13">
    <name type="scientific">Nocardiopsis codii</name>
    <dbReference type="NCBI Taxonomy" id="3065942"/>
    <lineage>
        <taxon>Bacteria</taxon>
        <taxon>Bacillati</taxon>
        <taxon>Actinomycetota</taxon>
        <taxon>Actinomycetes</taxon>
        <taxon>Streptosporangiales</taxon>
        <taxon>Nocardiopsidaceae</taxon>
        <taxon>Nocardiopsis</taxon>
    </lineage>
</organism>
<evidence type="ECO:0000256" key="8">
    <source>
        <dbReference type="ARBA" id="ARBA00022840"/>
    </source>
</evidence>
<dbReference type="Gene3D" id="1.10.3210.30">
    <property type="match status" value="1"/>
</dbReference>
<comment type="caution">
    <text evidence="12">The sequence shown here is derived from an EMBL/GenBank/DDBJ whole genome shotgun (WGS) entry which is preliminary data.</text>
</comment>
<protein>
    <submittedName>
        <fullName evidence="12">CRISPR-associated helicase Cas3</fullName>
    </submittedName>
</protein>
<dbReference type="RefSeq" id="WP_330091134.1">
    <property type="nucleotide sequence ID" value="NZ_JAUZMY010000007.1"/>
</dbReference>
<dbReference type="InterPro" id="IPR001650">
    <property type="entry name" value="Helicase_C-like"/>
</dbReference>
<dbReference type="PANTHER" id="PTHR47963:SF9">
    <property type="entry name" value="CRISPR-ASSOCIATED ENDONUCLEASE_HELICASE CAS3"/>
    <property type="match status" value="1"/>
</dbReference>
<name>A0ABU7K510_9ACTN</name>
<dbReference type="Proteomes" id="UP001356095">
    <property type="component" value="Unassembled WGS sequence"/>
</dbReference>
<dbReference type="NCBIfam" id="TIGR01587">
    <property type="entry name" value="cas3_core"/>
    <property type="match status" value="1"/>
</dbReference>
<evidence type="ECO:0000256" key="5">
    <source>
        <dbReference type="ARBA" id="ARBA00022741"/>
    </source>
</evidence>
<dbReference type="Pfam" id="PF18019">
    <property type="entry name" value="Cas3_HD"/>
    <property type="match status" value="1"/>
</dbReference>
<keyword evidence="4" id="KW-0479">Metal-binding</keyword>
<keyword evidence="7" id="KW-0347">Helicase</keyword>
<evidence type="ECO:0000256" key="7">
    <source>
        <dbReference type="ARBA" id="ARBA00022806"/>
    </source>
</evidence>
<dbReference type="Pfam" id="PF00270">
    <property type="entry name" value="DEAD"/>
    <property type="match status" value="1"/>
</dbReference>
<evidence type="ECO:0000313" key="13">
    <source>
        <dbReference type="Proteomes" id="UP001356095"/>
    </source>
</evidence>
<accession>A0ABU7K510</accession>
<evidence type="ECO:0000313" key="12">
    <source>
        <dbReference type="EMBL" id="MEE2037333.1"/>
    </source>
</evidence>
<evidence type="ECO:0000256" key="6">
    <source>
        <dbReference type="ARBA" id="ARBA00022801"/>
    </source>
</evidence>
<evidence type="ECO:0000256" key="3">
    <source>
        <dbReference type="ARBA" id="ARBA00022722"/>
    </source>
</evidence>
<dbReference type="InterPro" id="IPR050547">
    <property type="entry name" value="DEAD_box_RNA_helicases"/>
</dbReference>
<evidence type="ECO:0000256" key="4">
    <source>
        <dbReference type="ARBA" id="ARBA00022723"/>
    </source>
</evidence>
<keyword evidence="6" id="KW-0378">Hydrolase</keyword>
<dbReference type="NCBIfam" id="TIGR01596">
    <property type="entry name" value="cas3_HD"/>
    <property type="match status" value="1"/>
</dbReference>
<dbReference type="PROSITE" id="PS51643">
    <property type="entry name" value="HD_CAS3"/>
    <property type="match status" value="1"/>
</dbReference>
<keyword evidence="9" id="KW-0051">Antiviral defense</keyword>
<dbReference type="InterPro" id="IPR027417">
    <property type="entry name" value="P-loop_NTPase"/>
</dbReference>
<dbReference type="InterPro" id="IPR006483">
    <property type="entry name" value="CRISPR-assoc_Cas3_HD"/>
</dbReference>
<gene>
    <name evidence="12" type="primary">cas3</name>
    <name evidence="12" type="ORF">Q8791_08880</name>
</gene>
<keyword evidence="13" id="KW-1185">Reference proteome</keyword>
<keyword evidence="8" id="KW-0067">ATP-binding</keyword>
<sequence length="918" mass="100967">MTVDPPDLPDPADGPAHIDLGLWAKERHLRGHRYPYVLHALDATAAALVLWDVVLPSGLKRRIAAGLDADEHGARALVAFWAGCHDIGKLIREFQEQVALDLSAYPGDPHPGDRAGHSFVTHQWLVTALGSLGYNDEDGYTAHLVAQLLGGHHGVYPEPLDEYTTPRFQNGPWQEQRERSTRLVHEAAGSPEPPARFETAVAPLVCGLVILADWLVSQEHFLLDRLRTPPSDGGRPALLAHFRASTSRIIDLVQEAGLRRLTTAPASFAESFPGFTPNGLQDSLARHLPGLCAEGGLVLVTAPPGEGKTEAALHAADLLGNATGHDGRFLALPTMATADQMYGRLKKYAEHRSEVGSPLTLLHSMAWLNPEYAPTDRELARGDDLAPTSWLMKAKRGLLASWSTGTIDQALMAALPSRHNAVRMFGLAGKVVVVDEVHAVDPYMQILLERLLHWLGVYRAPVVLLSATLHHSVANSLVKAYVTGSKGKVKRSAPPFVEKIGYPGWLHVHPGSGEVTSNPEPFATTERAPLKIDLVPIPLRDKRPDREQALRDLLSPLVTESGCAAVICTTVAEAQQTRNLLAAWFDALEDPPELFLLHARFPQDQRTRITAELTRRLGKEGAGDGDRPTRAVIVATQVIEQSLDLDLDLLVTDLAPVGLLLQRAGRCWRHEHLGVVARPAWAREPRMAVLVPQEQQSRGHVPRSWQYVYTPSLLMRTHTLLARRAGAHVRIPEDIQSLVDDLYDDPTLIEDVTADIKRMGEELALRTHGRNAVIPTSREVYGDLSPLTKADFEIGEHFLATRFGADSVRVLCCYRDAHGELWLDEALTRRLPATDHEGRMSGDDLRAVISRTIPLRADRNTQPPLAEANRGPKGWEQNFHLHDLVLLVHPVGHGATGEAVLGDRRLYLHPDNGLEERT</sequence>
<reference evidence="12 13" key="1">
    <citation type="submission" date="2023-08" db="EMBL/GenBank/DDBJ databases">
        <authorList>
            <person name="Girao M."/>
            <person name="Carvalho M.F."/>
        </authorList>
    </citation>
    <scope>NUCLEOTIDE SEQUENCE [LARGE SCALE GENOMIC DNA]</scope>
    <source>
        <strain evidence="12 13">CT-R113</strain>
    </source>
</reference>
<dbReference type="SUPFAM" id="SSF52540">
    <property type="entry name" value="P-loop containing nucleoside triphosphate hydrolases"/>
    <property type="match status" value="1"/>
</dbReference>
<dbReference type="Pfam" id="PF22590">
    <property type="entry name" value="Cas3-like_C_2"/>
    <property type="match status" value="1"/>
</dbReference>
<dbReference type="CDD" id="cd09641">
    <property type="entry name" value="Cas3''_I"/>
    <property type="match status" value="1"/>
</dbReference>